<dbReference type="PROSITE" id="PS51900">
    <property type="entry name" value="CB"/>
    <property type="match status" value="1"/>
</dbReference>
<dbReference type="PROSITE" id="PS51898">
    <property type="entry name" value="TYR_RECOMBINASE"/>
    <property type="match status" value="1"/>
</dbReference>
<keyword evidence="2" id="KW-0233">DNA recombination</keyword>
<sequence length="412" mass="44437">MLEFYLQSARGIARARSSLVGPYLDGFAAALRELGYCRLVGQWCITYAVHLGLWAAAEGVPLGALEEGAVRAFLAHLARCRCPGHRAGLHSVARARTRVFVHYLRSRGVVPVPAPPVVPPTLVTGFCEWMRGQRGSAETTLRQYRAVASALLGRLGPDPARYEAGAVRAAVHEVTGGHGTATARYVAKVARGFLRYLAVAGRCRPGLDAAILPVANWRRASLPRYVSADAVQRIIDACDATRPEGARDRAILLLLARLGLRAGDIVGLELRDLDWAAARVRVVGKGRREARLPLPQEVGEAILAYLRARRAGVTCDRVFLRARAPWRPLATSSCVSAIVKRAMVRAAVAAPTRGAHLLRHSAATAMLRDGISLPAIAVVLRHRSVETTAHYAKVDTELLRSVAQPWLGGAPC</sequence>
<dbReference type="Pfam" id="PF00589">
    <property type="entry name" value="Phage_integrase"/>
    <property type="match status" value="1"/>
</dbReference>
<evidence type="ECO:0000256" key="3">
    <source>
        <dbReference type="PROSITE-ProRule" id="PRU01248"/>
    </source>
</evidence>
<dbReference type="InterPro" id="IPR013762">
    <property type="entry name" value="Integrase-like_cat_sf"/>
</dbReference>
<keyword evidence="1 3" id="KW-0238">DNA-binding</keyword>
<dbReference type="EMBL" id="VBOS01000565">
    <property type="protein sequence ID" value="TMQ46878.1"/>
    <property type="molecule type" value="Genomic_DNA"/>
</dbReference>
<dbReference type="InterPro" id="IPR044068">
    <property type="entry name" value="CB"/>
</dbReference>
<dbReference type="GO" id="GO:0015074">
    <property type="term" value="P:DNA integration"/>
    <property type="evidence" value="ECO:0007669"/>
    <property type="project" value="InterPro"/>
</dbReference>
<dbReference type="Gene3D" id="1.10.443.10">
    <property type="entry name" value="Intergrase catalytic core"/>
    <property type="match status" value="1"/>
</dbReference>
<evidence type="ECO:0000259" key="4">
    <source>
        <dbReference type="PROSITE" id="PS51898"/>
    </source>
</evidence>
<dbReference type="GO" id="GO:0006310">
    <property type="term" value="P:DNA recombination"/>
    <property type="evidence" value="ECO:0007669"/>
    <property type="project" value="UniProtKB-KW"/>
</dbReference>
<comment type="caution">
    <text evidence="6">The sequence shown here is derived from an EMBL/GenBank/DDBJ whole genome shotgun (WGS) entry which is preliminary data.</text>
</comment>
<dbReference type="PANTHER" id="PTHR30349">
    <property type="entry name" value="PHAGE INTEGRASE-RELATED"/>
    <property type="match status" value="1"/>
</dbReference>
<dbReference type="AlphaFoldDB" id="A0A538S668"/>
<accession>A0A538S668</accession>
<gene>
    <name evidence="6" type="ORF">E6K72_14555</name>
</gene>
<feature type="domain" description="Core-binding (CB)" evidence="5">
    <location>
        <begin position="117"/>
        <end position="198"/>
    </location>
</feature>
<evidence type="ECO:0000313" key="7">
    <source>
        <dbReference type="Proteomes" id="UP000317716"/>
    </source>
</evidence>
<evidence type="ECO:0000256" key="1">
    <source>
        <dbReference type="ARBA" id="ARBA00023125"/>
    </source>
</evidence>
<proteinExistence type="predicted"/>
<dbReference type="InterPro" id="IPR002104">
    <property type="entry name" value="Integrase_catalytic"/>
</dbReference>
<dbReference type="GO" id="GO:0003677">
    <property type="term" value="F:DNA binding"/>
    <property type="evidence" value="ECO:0007669"/>
    <property type="project" value="UniProtKB-UniRule"/>
</dbReference>
<evidence type="ECO:0000259" key="5">
    <source>
        <dbReference type="PROSITE" id="PS51900"/>
    </source>
</evidence>
<dbReference type="InterPro" id="IPR050090">
    <property type="entry name" value="Tyrosine_recombinase_XerCD"/>
</dbReference>
<dbReference type="SUPFAM" id="SSF56349">
    <property type="entry name" value="DNA breaking-rejoining enzymes"/>
    <property type="match status" value="1"/>
</dbReference>
<dbReference type="InterPro" id="IPR011010">
    <property type="entry name" value="DNA_brk_join_enz"/>
</dbReference>
<dbReference type="PANTHER" id="PTHR30349:SF90">
    <property type="entry name" value="TYROSINE RECOMBINASE XERD"/>
    <property type="match status" value="1"/>
</dbReference>
<name>A0A538S668_UNCEI</name>
<protein>
    <submittedName>
        <fullName evidence="6">Integrase</fullName>
    </submittedName>
</protein>
<reference evidence="6 7" key="1">
    <citation type="journal article" date="2019" name="Nat. Microbiol.">
        <title>Mediterranean grassland soil C-N compound turnover is dependent on rainfall and depth, and is mediated by genomically divergent microorganisms.</title>
        <authorList>
            <person name="Diamond S."/>
            <person name="Andeer P.F."/>
            <person name="Li Z."/>
            <person name="Crits-Christoph A."/>
            <person name="Burstein D."/>
            <person name="Anantharaman K."/>
            <person name="Lane K.R."/>
            <person name="Thomas B.C."/>
            <person name="Pan C."/>
            <person name="Northen T.R."/>
            <person name="Banfield J.F."/>
        </authorList>
    </citation>
    <scope>NUCLEOTIDE SEQUENCE [LARGE SCALE GENOMIC DNA]</scope>
    <source>
        <strain evidence="6">WS_2</strain>
    </source>
</reference>
<organism evidence="6 7">
    <name type="scientific">Eiseniibacteriota bacterium</name>
    <dbReference type="NCBI Taxonomy" id="2212470"/>
    <lineage>
        <taxon>Bacteria</taxon>
        <taxon>Candidatus Eiseniibacteriota</taxon>
    </lineage>
</organism>
<evidence type="ECO:0000256" key="2">
    <source>
        <dbReference type="ARBA" id="ARBA00023172"/>
    </source>
</evidence>
<dbReference type="Proteomes" id="UP000317716">
    <property type="component" value="Unassembled WGS sequence"/>
</dbReference>
<evidence type="ECO:0000313" key="6">
    <source>
        <dbReference type="EMBL" id="TMQ46878.1"/>
    </source>
</evidence>
<feature type="domain" description="Tyr recombinase" evidence="4">
    <location>
        <begin position="221"/>
        <end position="404"/>
    </location>
</feature>